<sequence>MLATVSGLAFPRDLTFDAWQQAGLRVARIANSSAWYLGDWLVYGKEKYRDRYRQAIDLVGLDYQTLRNYAWVARKVEYPRRRKDLSFQHHAEVAPLPPADQSRWLDLAERHGWTRSRLRQAVRGGLGSATDDEQRALPRLSVPSARVEVWRKAAAEADVEFGVWVVRALDRAAGTVLDAR</sequence>
<dbReference type="Proteomes" id="UP000316628">
    <property type="component" value="Unassembled WGS sequence"/>
</dbReference>
<comment type="caution">
    <text evidence="1">The sequence shown here is derived from an EMBL/GenBank/DDBJ whole genome shotgun (WGS) entry which is preliminary data.</text>
</comment>
<dbReference type="RefSeq" id="WP_141977570.1">
    <property type="nucleotide sequence ID" value="NZ_VFPP01000001.1"/>
</dbReference>
<dbReference type="AlphaFoldDB" id="A0A543JAY0"/>
<organism evidence="1 2">
    <name type="scientific">Saccharothrix saharensis</name>
    <dbReference type="NCBI Taxonomy" id="571190"/>
    <lineage>
        <taxon>Bacteria</taxon>
        <taxon>Bacillati</taxon>
        <taxon>Actinomycetota</taxon>
        <taxon>Actinomycetes</taxon>
        <taxon>Pseudonocardiales</taxon>
        <taxon>Pseudonocardiaceae</taxon>
        <taxon>Saccharothrix</taxon>
    </lineage>
</organism>
<accession>A0A543JAY0</accession>
<protein>
    <recommendedName>
        <fullName evidence="3">LmbU</fullName>
    </recommendedName>
</protein>
<dbReference type="InterPro" id="IPR049735">
    <property type="entry name" value="NovE/LmbU-like"/>
</dbReference>
<name>A0A543JAY0_9PSEU</name>
<evidence type="ECO:0000313" key="1">
    <source>
        <dbReference type="EMBL" id="TQM79926.1"/>
    </source>
</evidence>
<dbReference type="EMBL" id="VFPP01000001">
    <property type="protein sequence ID" value="TQM79926.1"/>
    <property type="molecule type" value="Genomic_DNA"/>
</dbReference>
<proteinExistence type="predicted"/>
<evidence type="ECO:0000313" key="2">
    <source>
        <dbReference type="Proteomes" id="UP000316628"/>
    </source>
</evidence>
<reference evidence="1 2" key="1">
    <citation type="submission" date="2019-06" db="EMBL/GenBank/DDBJ databases">
        <title>Sequencing the genomes of 1000 actinobacteria strains.</title>
        <authorList>
            <person name="Klenk H.-P."/>
        </authorList>
    </citation>
    <scope>NUCLEOTIDE SEQUENCE [LARGE SCALE GENOMIC DNA]</scope>
    <source>
        <strain evidence="1 2">DSM 45456</strain>
    </source>
</reference>
<evidence type="ECO:0008006" key="3">
    <source>
        <dbReference type="Google" id="ProtNLM"/>
    </source>
</evidence>
<gene>
    <name evidence="1" type="ORF">FHX81_2240</name>
</gene>
<dbReference type="OrthoDB" id="3383999at2"/>
<keyword evidence="2" id="KW-1185">Reference proteome</keyword>
<dbReference type="NCBIfam" id="NF038070">
    <property type="entry name" value="LmbU_fam_TF"/>
    <property type="match status" value="1"/>
</dbReference>